<feature type="domain" description="HIT" evidence="4">
    <location>
        <begin position="7"/>
        <end position="116"/>
    </location>
</feature>
<dbReference type="InterPro" id="IPR036265">
    <property type="entry name" value="HIT-like_sf"/>
</dbReference>
<evidence type="ECO:0000256" key="3">
    <source>
        <dbReference type="PROSITE-ProRule" id="PRU00464"/>
    </source>
</evidence>
<dbReference type="CDD" id="cd01277">
    <property type="entry name" value="HINT_subgroup"/>
    <property type="match status" value="1"/>
</dbReference>
<dbReference type="InterPro" id="IPR019808">
    <property type="entry name" value="Histidine_triad_CS"/>
</dbReference>
<feature type="active site" description="Tele-AMP-histidine intermediate" evidence="1">
    <location>
        <position position="102"/>
    </location>
</feature>
<dbReference type="PROSITE" id="PS51084">
    <property type="entry name" value="HIT_2"/>
    <property type="match status" value="1"/>
</dbReference>
<dbReference type="PRINTS" id="PR00332">
    <property type="entry name" value="HISTRIAD"/>
</dbReference>
<evidence type="ECO:0000256" key="2">
    <source>
        <dbReference type="PIRSR" id="PIRSR601310-3"/>
    </source>
</evidence>
<dbReference type="Proteomes" id="UP000823614">
    <property type="component" value="Unassembled WGS sequence"/>
</dbReference>
<evidence type="ECO:0000313" key="6">
    <source>
        <dbReference type="Proteomes" id="UP000823614"/>
    </source>
</evidence>
<comment type="caution">
    <text evidence="5">The sequence shown here is derived from an EMBL/GenBank/DDBJ whole genome shotgun (WGS) entry which is preliminary data.</text>
</comment>
<organism evidence="5 6">
    <name type="scientific">Candidatus Gallilactobacillus intestinavium</name>
    <dbReference type="NCBI Taxonomy" id="2840838"/>
    <lineage>
        <taxon>Bacteria</taxon>
        <taxon>Bacillati</taxon>
        <taxon>Bacillota</taxon>
        <taxon>Bacilli</taxon>
        <taxon>Lactobacillales</taxon>
        <taxon>Lactobacillaceae</taxon>
        <taxon>Lactobacillaceae incertae sedis</taxon>
        <taxon>Candidatus Gallilactobacillus</taxon>
    </lineage>
</organism>
<name>A0A9D9E4C4_9LACO</name>
<dbReference type="PANTHER" id="PTHR46648">
    <property type="entry name" value="HIT FAMILY PROTEIN 1"/>
    <property type="match status" value="1"/>
</dbReference>
<accession>A0A9D9E4C4</accession>
<evidence type="ECO:0000256" key="1">
    <source>
        <dbReference type="PIRSR" id="PIRSR601310-1"/>
    </source>
</evidence>
<dbReference type="GO" id="GO:0009117">
    <property type="term" value="P:nucleotide metabolic process"/>
    <property type="evidence" value="ECO:0007669"/>
    <property type="project" value="TreeGrafter"/>
</dbReference>
<sequence>MREKDCIFCKIASNEVPSFTIYEDEYVKAFLDLSQGTPGHSLIIPKQHVKDIFEYDDELAEHVLPIIPKVAKAIKKSDPNIIAMNILNNNGEKALQTIFHSHIHLIPRYKDDDFNIIFHDHSKEYQESDYKKIQNKIINNLNQD</sequence>
<dbReference type="InterPro" id="IPR001310">
    <property type="entry name" value="Histidine_triad_HIT"/>
</dbReference>
<evidence type="ECO:0000313" key="5">
    <source>
        <dbReference type="EMBL" id="MBO8440916.1"/>
    </source>
</evidence>
<evidence type="ECO:0000259" key="4">
    <source>
        <dbReference type="PROSITE" id="PS51084"/>
    </source>
</evidence>
<dbReference type="EMBL" id="JADIMP010000010">
    <property type="protein sequence ID" value="MBO8440916.1"/>
    <property type="molecule type" value="Genomic_DNA"/>
</dbReference>
<dbReference type="PROSITE" id="PS00892">
    <property type="entry name" value="HIT_1"/>
    <property type="match status" value="1"/>
</dbReference>
<dbReference type="InterPro" id="IPR039384">
    <property type="entry name" value="HINT"/>
</dbReference>
<dbReference type="PANTHER" id="PTHR46648:SF1">
    <property type="entry name" value="ADENOSINE 5'-MONOPHOSPHORAMIDASE HNT1"/>
    <property type="match status" value="1"/>
</dbReference>
<dbReference type="InterPro" id="IPR011146">
    <property type="entry name" value="HIT-like"/>
</dbReference>
<dbReference type="SUPFAM" id="SSF54197">
    <property type="entry name" value="HIT-like"/>
    <property type="match status" value="1"/>
</dbReference>
<gene>
    <name evidence="5" type="ORF">IAA89_00475</name>
</gene>
<dbReference type="AlphaFoldDB" id="A0A9D9E4C4"/>
<feature type="short sequence motif" description="Histidine triad motif" evidence="2 3">
    <location>
        <begin position="100"/>
        <end position="104"/>
    </location>
</feature>
<reference evidence="5" key="1">
    <citation type="submission" date="2020-10" db="EMBL/GenBank/DDBJ databases">
        <authorList>
            <person name="Gilroy R."/>
        </authorList>
    </citation>
    <scope>NUCLEOTIDE SEQUENCE</scope>
    <source>
        <strain evidence="5">C6-149</strain>
    </source>
</reference>
<reference evidence="5" key="2">
    <citation type="journal article" date="2021" name="PeerJ">
        <title>Extensive microbial diversity within the chicken gut microbiome revealed by metagenomics and culture.</title>
        <authorList>
            <person name="Gilroy R."/>
            <person name="Ravi A."/>
            <person name="Getino M."/>
            <person name="Pursley I."/>
            <person name="Horton D.L."/>
            <person name="Alikhan N.F."/>
            <person name="Baker D."/>
            <person name="Gharbi K."/>
            <person name="Hall N."/>
            <person name="Watson M."/>
            <person name="Adriaenssens E.M."/>
            <person name="Foster-Nyarko E."/>
            <person name="Jarju S."/>
            <person name="Secka A."/>
            <person name="Antonio M."/>
            <person name="Oren A."/>
            <person name="Chaudhuri R.R."/>
            <person name="La Ragione R."/>
            <person name="Hildebrand F."/>
            <person name="Pallen M.J."/>
        </authorList>
    </citation>
    <scope>NUCLEOTIDE SEQUENCE</scope>
    <source>
        <strain evidence="5">C6-149</strain>
    </source>
</reference>
<dbReference type="Gene3D" id="3.30.428.10">
    <property type="entry name" value="HIT-like"/>
    <property type="match status" value="1"/>
</dbReference>
<dbReference type="GO" id="GO:0003824">
    <property type="term" value="F:catalytic activity"/>
    <property type="evidence" value="ECO:0007669"/>
    <property type="project" value="InterPro"/>
</dbReference>
<proteinExistence type="predicted"/>
<dbReference type="Pfam" id="PF01230">
    <property type="entry name" value="HIT"/>
    <property type="match status" value="1"/>
</dbReference>
<protein>
    <submittedName>
        <fullName evidence="5">HIT family protein</fullName>
    </submittedName>
</protein>